<feature type="compositionally biased region" description="Basic and acidic residues" evidence="3">
    <location>
        <begin position="1"/>
        <end position="21"/>
    </location>
</feature>
<dbReference type="InterPro" id="IPR046346">
    <property type="entry name" value="Aminoacid_DH-like_N_sf"/>
</dbReference>
<keyword evidence="2" id="KW-0057">Aromatic amino acid biosynthesis</keyword>
<feature type="region of interest" description="Disordered" evidence="3">
    <location>
        <begin position="1"/>
        <end position="34"/>
    </location>
</feature>
<evidence type="ECO:0000313" key="6">
    <source>
        <dbReference type="EMBL" id="OSC37108.1"/>
    </source>
</evidence>
<dbReference type="GO" id="GO:0019632">
    <property type="term" value="P:shikimate metabolic process"/>
    <property type="evidence" value="ECO:0007669"/>
    <property type="project" value="TreeGrafter"/>
</dbReference>
<dbReference type="SUPFAM" id="SSF51735">
    <property type="entry name" value="NAD(P)-binding Rossmann-fold domains"/>
    <property type="match status" value="1"/>
</dbReference>
<reference evidence="6 7" key="1">
    <citation type="submission" date="2017-04" db="EMBL/GenBank/DDBJ databases">
        <title>The new phylogeny of genus Mycobacterium.</title>
        <authorList>
            <person name="Tortoli E."/>
            <person name="Trovato A."/>
            <person name="Cirillo D.M."/>
        </authorList>
    </citation>
    <scope>NUCLEOTIDE SEQUENCE [LARGE SCALE GENOMIC DNA]</scope>
    <source>
        <strain evidence="6 7">TBL 1200985</strain>
    </source>
</reference>
<sequence length="302" mass="31079">MVSSTPRDERSRAQRGGEERNQAACARQAPNGAPRRAAVLGSPIAHSRSPQLHLAAYRALGLHDWTYERIECGADALPGVVGGFGPEWVGVSVTMPGKFAALRFADERTARAEQVGSANTLVRTPRGWRADNTDIDGVAGALGPLSGPAAEHALVCGSGGTAPAAVVGLAELGVTGITVVARNPEKAARLVELGTRVGLAARFCALDDPGLADEVAAAQILVSTIPVDVASRYAGTFAAIPVLLDAIYNPWPTPLAAAVSAAGGRVVSGLQMLLHQAFAQVEQFTGLPAPREAMTCALAALD</sequence>
<comment type="caution">
    <text evidence="6">The sequence shown here is derived from an EMBL/GenBank/DDBJ whole genome shotgun (WGS) entry which is preliminary data.</text>
</comment>
<keyword evidence="2" id="KW-0028">Amino-acid biosynthesis</keyword>
<feature type="domain" description="SDH C-terminal" evidence="5">
    <location>
        <begin position="269"/>
        <end position="295"/>
    </location>
</feature>
<dbReference type="FunFam" id="3.40.50.10860:FF:000018">
    <property type="entry name" value="Shikimate 5-dehydrogenase AroE"/>
    <property type="match status" value="1"/>
</dbReference>
<evidence type="ECO:0000259" key="5">
    <source>
        <dbReference type="Pfam" id="PF18317"/>
    </source>
</evidence>
<dbReference type="GO" id="GO:0009423">
    <property type="term" value="P:chorismate biosynthetic process"/>
    <property type="evidence" value="ECO:0007669"/>
    <property type="project" value="TreeGrafter"/>
</dbReference>
<dbReference type="AlphaFoldDB" id="A0A1X2LPG8"/>
<evidence type="ECO:0000259" key="4">
    <source>
        <dbReference type="Pfam" id="PF08501"/>
    </source>
</evidence>
<dbReference type="Proteomes" id="UP000193247">
    <property type="component" value="Unassembled WGS sequence"/>
</dbReference>
<dbReference type="GO" id="GO:0004764">
    <property type="term" value="F:shikimate 3-dehydrogenase (NADP+) activity"/>
    <property type="evidence" value="ECO:0007669"/>
    <property type="project" value="InterPro"/>
</dbReference>
<dbReference type="GO" id="GO:0005829">
    <property type="term" value="C:cytosol"/>
    <property type="evidence" value="ECO:0007669"/>
    <property type="project" value="TreeGrafter"/>
</dbReference>
<dbReference type="NCBIfam" id="TIGR01809">
    <property type="entry name" value="Shik-DH-AROM"/>
    <property type="match status" value="1"/>
</dbReference>
<dbReference type="InterPro" id="IPR041121">
    <property type="entry name" value="SDH_C"/>
</dbReference>
<dbReference type="InterPro" id="IPR036291">
    <property type="entry name" value="NAD(P)-bd_dom_sf"/>
</dbReference>
<dbReference type="GO" id="GO:0009073">
    <property type="term" value="P:aromatic amino acid family biosynthetic process"/>
    <property type="evidence" value="ECO:0007669"/>
    <property type="project" value="UniProtKB-KW"/>
</dbReference>
<dbReference type="OrthoDB" id="9776868at2"/>
<dbReference type="CDD" id="cd01065">
    <property type="entry name" value="NAD_bind_Shikimate_DH"/>
    <property type="match status" value="1"/>
</dbReference>
<dbReference type="PANTHER" id="PTHR21089:SF1">
    <property type="entry name" value="BIFUNCTIONAL 3-DEHYDROQUINATE DEHYDRATASE_SHIKIMATE DEHYDROGENASE, CHLOROPLASTIC"/>
    <property type="match status" value="1"/>
</dbReference>
<comment type="pathway">
    <text evidence="1">Metabolic intermediate biosynthesis; chorismate biosynthesis; chorismate from D-erythrose 4-phosphate and phosphoenolpyruvate: step 4/7.</text>
</comment>
<dbReference type="PANTHER" id="PTHR21089">
    <property type="entry name" value="SHIKIMATE DEHYDROGENASE"/>
    <property type="match status" value="1"/>
</dbReference>
<dbReference type="SUPFAM" id="SSF53223">
    <property type="entry name" value="Aminoacid dehydrogenase-like, N-terminal domain"/>
    <property type="match status" value="1"/>
</dbReference>
<dbReference type="GO" id="GO:0050661">
    <property type="term" value="F:NADP binding"/>
    <property type="evidence" value="ECO:0007669"/>
    <property type="project" value="TreeGrafter"/>
</dbReference>
<keyword evidence="7" id="KW-1185">Reference proteome</keyword>
<dbReference type="InterPro" id="IPR022893">
    <property type="entry name" value="Shikimate_DH_fam"/>
</dbReference>
<name>A0A1X2LPG8_9MYCO</name>
<feature type="domain" description="Shikimate dehydrogenase substrate binding N-terminal" evidence="4">
    <location>
        <begin position="39"/>
        <end position="121"/>
    </location>
</feature>
<dbReference type="RefSeq" id="WP_085327363.1">
    <property type="nucleotide sequence ID" value="NZ_NCXP01000047.1"/>
</dbReference>
<evidence type="ECO:0000313" key="7">
    <source>
        <dbReference type="Proteomes" id="UP000193247"/>
    </source>
</evidence>
<dbReference type="EMBL" id="NCXP01000047">
    <property type="protein sequence ID" value="OSC37108.1"/>
    <property type="molecule type" value="Genomic_DNA"/>
</dbReference>
<dbReference type="STRING" id="1430326.B8W66_21910"/>
<evidence type="ECO:0000256" key="2">
    <source>
        <dbReference type="ARBA" id="ARBA00023141"/>
    </source>
</evidence>
<dbReference type="Gene3D" id="3.40.50.720">
    <property type="entry name" value="NAD(P)-binding Rossmann-like Domain"/>
    <property type="match status" value="1"/>
</dbReference>
<dbReference type="InterPro" id="IPR013708">
    <property type="entry name" value="Shikimate_DH-bd_N"/>
</dbReference>
<protein>
    <submittedName>
        <fullName evidence="6">Shikimate dehydrogenase</fullName>
    </submittedName>
</protein>
<dbReference type="Gene3D" id="3.40.50.10860">
    <property type="entry name" value="Leucine Dehydrogenase, chain A, domain 1"/>
    <property type="match status" value="1"/>
</dbReference>
<accession>A0A1X2LPG8</accession>
<dbReference type="Pfam" id="PF08501">
    <property type="entry name" value="Shikimate_dh_N"/>
    <property type="match status" value="1"/>
</dbReference>
<dbReference type="InterPro" id="IPR010110">
    <property type="entry name" value="Shikimate_DH_AroM-type"/>
</dbReference>
<evidence type="ECO:0000256" key="3">
    <source>
        <dbReference type="SAM" id="MobiDB-lite"/>
    </source>
</evidence>
<gene>
    <name evidence="6" type="ORF">B8W66_21910</name>
</gene>
<organism evidence="6 7">
    <name type="scientific">Mycobacterium decipiens</name>
    <dbReference type="NCBI Taxonomy" id="1430326"/>
    <lineage>
        <taxon>Bacteria</taxon>
        <taxon>Bacillati</taxon>
        <taxon>Actinomycetota</taxon>
        <taxon>Actinomycetes</taxon>
        <taxon>Mycobacteriales</taxon>
        <taxon>Mycobacteriaceae</taxon>
        <taxon>Mycobacterium</taxon>
    </lineage>
</organism>
<proteinExistence type="predicted"/>
<dbReference type="NCBIfam" id="NF001311">
    <property type="entry name" value="PRK00258.1-3"/>
    <property type="match status" value="1"/>
</dbReference>
<dbReference type="Pfam" id="PF18317">
    <property type="entry name" value="SDH_C"/>
    <property type="match status" value="1"/>
</dbReference>
<evidence type="ECO:0000256" key="1">
    <source>
        <dbReference type="ARBA" id="ARBA00004871"/>
    </source>
</evidence>